<sequence>MTKNILRKNMLAVAAFVPFITFSAPLLAVTTSETLTIQHNLADLEKSTGGRLGVVLINTADNSRIAYRGDERFPMCSTSKMMVVSGVLKQSEVQKDLLNKQVDIRESDLVNYNPITEKRLNTKMSLAELSAATLQYSDNAAMNKLIAQLGGTKKATAFARSIGDTAFRLDRTEPTLNTAIPGDKRDTTTPLAMAASLQKLTLGDALAAPQRAQLVEWLKGNTTGAASIRAGLPAEWVVGDKTGSGSYGTTNDIAVIWPKDKAPLILVTYFTQNDKEAESRREVLASAAKIVTQGL</sequence>
<dbReference type="SUPFAM" id="SSF56601">
    <property type="entry name" value="beta-lactamase/transpeptidase-like"/>
    <property type="match status" value="1"/>
</dbReference>
<dbReference type="Proteomes" id="UP000244908">
    <property type="component" value="Chromosome"/>
</dbReference>
<dbReference type="RefSeq" id="WP_108899559.1">
    <property type="nucleotide sequence ID" value="NZ_CP029185.2"/>
</dbReference>
<keyword evidence="8" id="KW-1185">Reference proteome</keyword>
<dbReference type="GO" id="GO:0008800">
    <property type="term" value="F:beta-lactamase activity"/>
    <property type="evidence" value="ECO:0007669"/>
    <property type="project" value="UniProtKB-EC"/>
</dbReference>
<dbReference type="AlphaFoldDB" id="A0A2Y9TV69"/>
<dbReference type="Pfam" id="PF13354">
    <property type="entry name" value="Beta-lactamase2"/>
    <property type="match status" value="1"/>
</dbReference>
<dbReference type="PANTHER" id="PTHR35333">
    <property type="entry name" value="BETA-LACTAMASE"/>
    <property type="match status" value="1"/>
</dbReference>
<dbReference type="PRINTS" id="PR00118">
    <property type="entry name" value="BLACTAMASEA"/>
</dbReference>
<comment type="similarity">
    <text evidence="2">Belongs to the class-A beta-lactamase family.</text>
</comment>
<dbReference type="EMBL" id="CP029185">
    <property type="protein sequence ID" value="AWH87471.1"/>
    <property type="molecule type" value="Genomic_DNA"/>
</dbReference>
<gene>
    <name evidence="7" type="ORF">HYN51_02170</name>
</gene>
<dbReference type="InterPro" id="IPR000871">
    <property type="entry name" value="Beta-lactam_class-A"/>
</dbReference>
<evidence type="ECO:0000256" key="2">
    <source>
        <dbReference type="ARBA" id="ARBA00009009"/>
    </source>
</evidence>
<proteinExistence type="inferred from homology"/>
<dbReference type="PANTHER" id="PTHR35333:SF3">
    <property type="entry name" value="BETA-LACTAMASE-TYPE TRANSPEPTIDASE FOLD CONTAINING PROTEIN"/>
    <property type="match status" value="1"/>
</dbReference>
<dbReference type="GO" id="GO:0030655">
    <property type="term" value="P:beta-lactam antibiotic catabolic process"/>
    <property type="evidence" value="ECO:0007669"/>
    <property type="project" value="InterPro"/>
</dbReference>
<keyword evidence="4" id="KW-0046">Antibiotic resistance</keyword>
<feature type="signal peptide" evidence="5">
    <location>
        <begin position="1"/>
        <end position="28"/>
    </location>
</feature>
<evidence type="ECO:0000313" key="7">
    <source>
        <dbReference type="EMBL" id="AWH87471.1"/>
    </source>
</evidence>
<reference evidence="7 8" key="1">
    <citation type="journal article" date="2019" name="Int. J. Syst. Evol. Microbiol.">
        <title>Limnobaculum parvum gen. nov., sp. nov., isolated from a freshwater lake.</title>
        <authorList>
            <person name="Baek C."/>
            <person name="Shin S.K."/>
            <person name="Yi H."/>
        </authorList>
    </citation>
    <scope>NUCLEOTIDE SEQUENCE [LARGE SCALE GENOMIC DNA]</scope>
    <source>
        <strain evidence="7 8">HYN0051</strain>
    </source>
</reference>
<evidence type="ECO:0000256" key="5">
    <source>
        <dbReference type="SAM" id="SignalP"/>
    </source>
</evidence>
<evidence type="ECO:0000256" key="3">
    <source>
        <dbReference type="ARBA" id="ARBA00012865"/>
    </source>
</evidence>
<dbReference type="InterPro" id="IPR045155">
    <property type="entry name" value="Beta-lactam_cat"/>
</dbReference>
<comment type="catalytic activity">
    <reaction evidence="1">
        <text>a beta-lactam + H2O = a substituted beta-amino acid</text>
        <dbReference type="Rhea" id="RHEA:20401"/>
        <dbReference type="ChEBI" id="CHEBI:15377"/>
        <dbReference type="ChEBI" id="CHEBI:35627"/>
        <dbReference type="ChEBI" id="CHEBI:140347"/>
        <dbReference type="EC" id="3.5.2.6"/>
    </reaction>
</comment>
<feature type="chain" id="PRO_5015960047" description="beta-lactamase" evidence="5">
    <location>
        <begin position="29"/>
        <end position="295"/>
    </location>
</feature>
<dbReference type="KEGG" id="lpv:HYN51_02170"/>
<evidence type="ECO:0000256" key="4">
    <source>
        <dbReference type="ARBA" id="ARBA00023251"/>
    </source>
</evidence>
<feature type="domain" description="Beta-lactamase class A catalytic" evidence="6">
    <location>
        <begin position="53"/>
        <end position="268"/>
    </location>
</feature>
<dbReference type="NCBIfam" id="NF033103">
    <property type="entry name" value="bla_class_A"/>
    <property type="match status" value="1"/>
</dbReference>
<evidence type="ECO:0000313" key="8">
    <source>
        <dbReference type="Proteomes" id="UP000244908"/>
    </source>
</evidence>
<dbReference type="EC" id="3.5.2.6" evidence="3"/>
<evidence type="ECO:0000259" key="6">
    <source>
        <dbReference type="Pfam" id="PF13354"/>
    </source>
</evidence>
<dbReference type="OrthoDB" id="9784149at2"/>
<organism evidence="7 8">
    <name type="scientific">Limnobaculum parvum</name>
    <dbReference type="NCBI Taxonomy" id="2172103"/>
    <lineage>
        <taxon>Bacteria</taxon>
        <taxon>Pseudomonadati</taxon>
        <taxon>Pseudomonadota</taxon>
        <taxon>Gammaproteobacteria</taxon>
        <taxon>Enterobacterales</taxon>
        <taxon>Budviciaceae</taxon>
        <taxon>Limnobaculum</taxon>
    </lineage>
</organism>
<keyword evidence="5" id="KW-0732">Signal</keyword>
<dbReference type="GO" id="GO:0046677">
    <property type="term" value="P:response to antibiotic"/>
    <property type="evidence" value="ECO:0007669"/>
    <property type="project" value="UniProtKB-KW"/>
</dbReference>
<protein>
    <recommendedName>
        <fullName evidence="3">beta-lactamase</fullName>
        <ecNumber evidence="3">3.5.2.6</ecNumber>
    </recommendedName>
</protein>
<accession>A0A2Y9TV69</accession>
<name>A0A2Y9TV69_9GAMM</name>
<evidence type="ECO:0000256" key="1">
    <source>
        <dbReference type="ARBA" id="ARBA00001526"/>
    </source>
</evidence>
<dbReference type="InterPro" id="IPR012338">
    <property type="entry name" value="Beta-lactam/transpept-like"/>
</dbReference>
<dbReference type="Gene3D" id="3.40.710.10">
    <property type="entry name" value="DD-peptidase/beta-lactamase superfamily"/>
    <property type="match status" value="1"/>
</dbReference>